<dbReference type="OrthoDB" id="3691487at2759"/>
<feature type="domain" description="Nephrocystin 3-like N-terminal" evidence="3">
    <location>
        <begin position="69"/>
        <end position="245"/>
    </location>
</feature>
<dbReference type="InterPro" id="IPR002110">
    <property type="entry name" value="Ankyrin_rpt"/>
</dbReference>
<dbReference type="Pfam" id="PF12796">
    <property type="entry name" value="Ank_2"/>
    <property type="match status" value="1"/>
</dbReference>
<dbReference type="PROSITE" id="PS50088">
    <property type="entry name" value="ANK_REPEAT"/>
    <property type="match status" value="2"/>
</dbReference>
<name>A0A9P4W5N4_CURKU</name>
<organism evidence="4 5">
    <name type="scientific">Curvularia kusanoi</name>
    <name type="common">Cochliobolus kusanoi</name>
    <dbReference type="NCBI Taxonomy" id="90978"/>
    <lineage>
        <taxon>Eukaryota</taxon>
        <taxon>Fungi</taxon>
        <taxon>Dikarya</taxon>
        <taxon>Ascomycota</taxon>
        <taxon>Pezizomycotina</taxon>
        <taxon>Dothideomycetes</taxon>
        <taxon>Pleosporomycetidae</taxon>
        <taxon>Pleosporales</taxon>
        <taxon>Pleosporineae</taxon>
        <taxon>Pleosporaceae</taxon>
        <taxon>Curvularia</taxon>
    </lineage>
</organism>
<accession>A0A9P4W5N4</accession>
<evidence type="ECO:0000313" key="4">
    <source>
        <dbReference type="EMBL" id="KAF2997590.1"/>
    </source>
</evidence>
<dbReference type="Pfam" id="PF00023">
    <property type="entry name" value="Ank"/>
    <property type="match status" value="1"/>
</dbReference>
<evidence type="ECO:0000256" key="2">
    <source>
        <dbReference type="PROSITE-ProRule" id="PRU00023"/>
    </source>
</evidence>
<keyword evidence="1" id="KW-0677">Repeat</keyword>
<comment type="caution">
    <text evidence="4">The sequence shown here is derived from an EMBL/GenBank/DDBJ whole genome shotgun (WGS) entry which is preliminary data.</text>
</comment>
<dbReference type="InterPro" id="IPR036770">
    <property type="entry name" value="Ankyrin_rpt-contain_sf"/>
</dbReference>
<dbReference type="Pfam" id="PF24883">
    <property type="entry name" value="NPHP3_N"/>
    <property type="match status" value="1"/>
</dbReference>
<dbReference type="EMBL" id="SWKU01000022">
    <property type="protein sequence ID" value="KAF2997590.1"/>
    <property type="molecule type" value="Genomic_DNA"/>
</dbReference>
<evidence type="ECO:0000313" key="5">
    <source>
        <dbReference type="Proteomes" id="UP000801428"/>
    </source>
</evidence>
<dbReference type="PANTHER" id="PTHR10039:SF5">
    <property type="entry name" value="NACHT DOMAIN-CONTAINING PROTEIN"/>
    <property type="match status" value="1"/>
</dbReference>
<feature type="repeat" description="ANK" evidence="2">
    <location>
        <begin position="750"/>
        <end position="782"/>
    </location>
</feature>
<feature type="repeat" description="ANK" evidence="2">
    <location>
        <begin position="587"/>
        <end position="619"/>
    </location>
</feature>
<dbReference type="PROSITE" id="PS50297">
    <property type="entry name" value="ANK_REP_REGION"/>
    <property type="match status" value="1"/>
</dbReference>
<dbReference type="Gene3D" id="3.40.50.300">
    <property type="entry name" value="P-loop containing nucleotide triphosphate hydrolases"/>
    <property type="match status" value="1"/>
</dbReference>
<reference evidence="4" key="1">
    <citation type="submission" date="2019-04" db="EMBL/GenBank/DDBJ databases">
        <title>Sequencing of skin fungus with MAO and IRED activity.</title>
        <authorList>
            <person name="Marsaioli A.J."/>
            <person name="Bonatto J.M.C."/>
            <person name="Reis Junior O."/>
        </authorList>
    </citation>
    <scope>NUCLEOTIDE SEQUENCE</scope>
    <source>
        <strain evidence="4">30M1</strain>
    </source>
</reference>
<dbReference type="InterPro" id="IPR027417">
    <property type="entry name" value="P-loop_NTPase"/>
</dbReference>
<dbReference type="InterPro" id="IPR056884">
    <property type="entry name" value="NPHP3-like_N"/>
</dbReference>
<dbReference type="SUPFAM" id="SSF52540">
    <property type="entry name" value="P-loop containing nucleoside triphosphate hydrolases"/>
    <property type="match status" value="1"/>
</dbReference>
<evidence type="ECO:0000259" key="3">
    <source>
        <dbReference type="Pfam" id="PF24883"/>
    </source>
</evidence>
<dbReference type="SMART" id="SM00248">
    <property type="entry name" value="ANK"/>
    <property type="match status" value="6"/>
</dbReference>
<evidence type="ECO:0000256" key="1">
    <source>
        <dbReference type="ARBA" id="ARBA00022737"/>
    </source>
</evidence>
<dbReference type="Proteomes" id="UP000801428">
    <property type="component" value="Unassembled WGS sequence"/>
</dbReference>
<protein>
    <recommendedName>
        <fullName evidence="3">Nephrocystin 3-like N-terminal domain-containing protein</fullName>
    </recommendedName>
</protein>
<dbReference type="SUPFAM" id="SSF48403">
    <property type="entry name" value="Ankyrin repeat"/>
    <property type="match status" value="1"/>
</dbReference>
<keyword evidence="5" id="KW-1185">Reference proteome</keyword>
<dbReference type="Gene3D" id="1.25.40.20">
    <property type="entry name" value="Ankyrin repeat-containing domain"/>
    <property type="match status" value="2"/>
</dbReference>
<dbReference type="PANTHER" id="PTHR10039">
    <property type="entry name" value="AMELOGENIN"/>
    <property type="match status" value="1"/>
</dbReference>
<dbReference type="AlphaFoldDB" id="A0A9P4W5N4"/>
<gene>
    <name evidence="4" type="ORF">E8E13_002695</name>
</gene>
<sequence>MRLLKFDQDDNVSLTEDLLNEDVIPPYAILSHTWGEEEVTFDELKNACIQSLSYPEQEHRHNDIYRAVETCGWLLQDSNFNLWLRKQHGILWIKGDPGSGKSVLMKHAVRSTKIRFPKELVVPYFIHGQGSELQRTSMGVYRALLNSLLSHFPVCLAKLVTIFEDRESRFGGYNTGRWSWSSNELQEFLTDLLINHTQQHQVTIFVDALDECGEGPAREMMAYFDTLTKQAGPREARVRICLSSRYYPILGIDDLPSISVEERNHKDIKWFVNDRLRTFGSSPTRQKVLEEIMSKAQGGFQWALLVTELIIDRKLSGRRVVGQVASCPSTLSDLYASLLNDGTEMEKRQAIKLFRWIIFARRPMSAQELREALFTDHNMSYTSVTELRNHEQWSETMEDFQRYVTYISKGLVKFEAREFWEQWEESGHEAQLIHQSVADFLVKDFLTDEGMNSACAGHYLISRSCLKYLTLRDIPGRCPQQRDRMSSEFPLAPYAVRYVFDHIRSVEEAGLVQSDLLSALKWSPWSESMSQLIIVWKILNPNGLGTPSGWPFVRSSELHVLAALGSQSAFLLSLQKDPGALHRRDLDGNTPLHIAITEGHTDLANLLVDWHSKTKEPDYTRDRSCERPISSPQNVVLLDLDATNDEGETVLDTAVTMMATTTVLNLLDNGASAQRVRDPNLLLLFAIHSEDVALIRMLVTKRADLAGAIYYAVDHDIPHEIFIELLKAGGSQEDLYTHKDLEGDAPDLHHGGHALHLACHLGLTQKVGLLSEHGASATVLDQNGLCPLHVVVLNGSGSYKIFPNEQIRTVELLLRGTPTAVEITDRDGFTALEHAFQLERLDLIEVLLRDGRFSSPK</sequence>
<keyword evidence="2" id="KW-0040">ANK repeat</keyword>
<proteinExistence type="predicted"/>